<dbReference type="AlphaFoldDB" id="E8MY14"/>
<dbReference type="CDD" id="cd14947">
    <property type="entry name" value="NBR1_like"/>
    <property type="match status" value="1"/>
</dbReference>
<dbReference type="EMBL" id="AP012029">
    <property type="protein sequence ID" value="BAJ64245.1"/>
    <property type="molecule type" value="Genomic_DNA"/>
</dbReference>
<organism evidence="3 4">
    <name type="scientific">Anaerolinea thermophila (strain DSM 14523 / JCM 11388 / NBRC 100420 / UNI-1)</name>
    <dbReference type="NCBI Taxonomy" id="926569"/>
    <lineage>
        <taxon>Bacteria</taxon>
        <taxon>Bacillati</taxon>
        <taxon>Chloroflexota</taxon>
        <taxon>Anaerolineae</taxon>
        <taxon>Anaerolineales</taxon>
        <taxon>Anaerolineaceae</taxon>
        <taxon>Anaerolinea</taxon>
    </lineage>
</organism>
<keyword evidence="4" id="KW-1185">Reference proteome</keyword>
<dbReference type="HOGENOM" id="CLU_709119_0_0_0"/>
<name>E8MY14_ANATU</name>
<dbReference type="PROSITE" id="PS51257">
    <property type="entry name" value="PROKAR_LIPOPROTEIN"/>
    <property type="match status" value="1"/>
</dbReference>
<feature type="region of interest" description="Disordered" evidence="1">
    <location>
        <begin position="53"/>
        <end position="85"/>
    </location>
</feature>
<evidence type="ECO:0000259" key="2">
    <source>
        <dbReference type="Pfam" id="PF16158"/>
    </source>
</evidence>
<sequence>MKKRIWLIPVILVSILVFTACNLPIAPTSTPQNLASTLAAQTLEAMMTQVAANPTQEQGTPAPTLVPATATPGPTNTPAPSPTATPVPIPCDAAAFVGDVNIPDGTVMAPGQKFNKTWRIKNTGSCTWTKDYAVVFVDGNAMGASAAVNLTGPVAPGQTVDITVPLTAPSQPGTYRGNFKLRNPNNVVFGTGANGQFAFYVEIKVVPPATGDGYNFVYNFCNAEWSSGAGFLTCGGKDGDAKGFVIYLDKPRLENGQVDNEPALLTAPQNINDGVIRGKYPAIKIKSGDRFRAIVGCEYNAKNCNVRFQLDYQIGDGAIQTLAFWNESYEGSFTSVDVDLNALAGNDVRFILTVLANGSADGDRALWLMPRILNVPPTPTPTTPPTATP</sequence>
<feature type="domain" description="Nbr1 FW" evidence="2">
    <location>
        <begin position="101"/>
        <end position="191"/>
    </location>
</feature>
<dbReference type="eggNOG" id="COG1572">
    <property type="taxonomic scope" value="Bacteria"/>
</dbReference>
<dbReference type="OrthoDB" id="159249at2"/>
<dbReference type="InParanoid" id="E8MY14"/>
<feature type="compositionally biased region" description="Pro residues" evidence="1">
    <location>
        <begin position="75"/>
        <end position="85"/>
    </location>
</feature>
<dbReference type="RefSeq" id="WP_013560614.1">
    <property type="nucleotide sequence ID" value="NC_014960.1"/>
</dbReference>
<evidence type="ECO:0000313" key="4">
    <source>
        <dbReference type="Proteomes" id="UP000008922"/>
    </source>
</evidence>
<gene>
    <name evidence="3" type="ordered locus">ANT_22190</name>
</gene>
<dbReference type="Pfam" id="PF16158">
    <property type="entry name" value="N_BRCA1_IG"/>
    <property type="match status" value="1"/>
</dbReference>
<proteinExistence type="predicted"/>
<accession>E8MY14</accession>
<evidence type="ECO:0000313" key="3">
    <source>
        <dbReference type="EMBL" id="BAJ64245.1"/>
    </source>
</evidence>
<protein>
    <recommendedName>
        <fullName evidence="2">Nbr1 FW domain-containing protein</fullName>
    </recommendedName>
</protein>
<dbReference type="InterPro" id="IPR032350">
    <property type="entry name" value="Nbr1_FW"/>
</dbReference>
<dbReference type="PANTHER" id="PTHR20930:SF0">
    <property type="entry name" value="PROTEIN ILRUN"/>
    <property type="match status" value="1"/>
</dbReference>
<feature type="compositionally biased region" description="Low complexity" evidence="1">
    <location>
        <begin position="60"/>
        <end position="74"/>
    </location>
</feature>
<dbReference type="KEGG" id="atm:ANT_22190"/>
<dbReference type="InterPro" id="IPR013783">
    <property type="entry name" value="Ig-like_fold"/>
</dbReference>
<reference evidence="3 4" key="1">
    <citation type="submission" date="2010-12" db="EMBL/GenBank/DDBJ databases">
        <title>Whole genome sequence of Anaerolinea thermophila UNI-1.</title>
        <authorList>
            <person name="Narita-Yamada S."/>
            <person name="Kishi E."/>
            <person name="Watanabe Y."/>
            <person name="Takasaki K."/>
            <person name="Ankai A."/>
            <person name="Oguchi A."/>
            <person name="Fukui S."/>
            <person name="Takahashi M."/>
            <person name="Yashiro I."/>
            <person name="Hosoyama A."/>
            <person name="Sekiguchi Y."/>
            <person name="Hanada S."/>
            <person name="Fujita N."/>
        </authorList>
    </citation>
    <scope>NUCLEOTIDE SEQUENCE [LARGE SCALE GENOMIC DNA]</scope>
    <source>
        <strain evidence="4">DSM 14523 / JCM 11388 / NBRC 100420 / UNI-1</strain>
    </source>
</reference>
<evidence type="ECO:0000256" key="1">
    <source>
        <dbReference type="SAM" id="MobiDB-lite"/>
    </source>
</evidence>
<dbReference type="STRING" id="926569.ANT_22190"/>
<dbReference type="Gene3D" id="2.60.40.10">
    <property type="entry name" value="Immunoglobulins"/>
    <property type="match status" value="1"/>
</dbReference>
<dbReference type="Proteomes" id="UP000008922">
    <property type="component" value="Chromosome"/>
</dbReference>
<dbReference type="PANTHER" id="PTHR20930">
    <property type="entry name" value="OVARIAN CARCINOMA ANTIGEN CA125-RELATED"/>
    <property type="match status" value="1"/>
</dbReference>